<dbReference type="RefSeq" id="XP_004178678.1">
    <property type="nucleotide sequence ID" value="XM_004178630.1"/>
</dbReference>
<protein>
    <recommendedName>
        <fullName evidence="4">C3HC-type domain-containing protein</fullName>
    </recommendedName>
</protein>
<gene>
    <name evidence="5" type="primary">TBLA0B03180</name>
    <name evidence="5" type="ORF">TBLA_0B03180</name>
</gene>
<accession>I2GYF7</accession>
<dbReference type="GO" id="GO:0005634">
    <property type="term" value="C:nucleus"/>
    <property type="evidence" value="ECO:0007669"/>
    <property type="project" value="UniProtKB-SubCell"/>
</dbReference>
<dbReference type="eggNOG" id="ENOG502S4N7">
    <property type="taxonomic scope" value="Eukaryota"/>
</dbReference>
<feature type="domain" description="C3HC-type" evidence="4">
    <location>
        <begin position="114"/>
        <end position="204"/>
    </location>
</feature>
<dbReference type="KEGG" id="tbl:TBLA_0B03180"/>
<reference evidence="5 6" key="1">
    <citation type="journal article" date="2011" name="Proc. Natl. Acad. Sci. U.S.A.">
        <title>Evolutionary erosion of yeast sex chromosomes by mating-type switching accidents.</title>
        <authorList>
            <person name="Gordon J.L."/>
            <person name="Armisen D."/>
            <person name="Proux-Wera E."/>
            <person name="Oheigeartaigh S.S."/>
            <person name="Byrne K.P."/>
            <person name="Wolfe K.H."/>
        </authorList>
    </citation>
    <scope>NUCLEOTIDE SEQUENCE [LARGE SCALE GENOMIC DNA]</scope>
    <source>
        <strain evidence="6">ATCC 34711 / CBS 6284 / DSM 70876 / NBRC 10599 / NRRL Y-10934 / UCD 77-7</strain>
    </source>
</reference>
<keyword evidence="6" id="KW-1185">Reference proteome</keyword>
<dbReference type="OrthoDB" id="4068218at2759"/>
<evidence type="ECO:0000259" key="4">
    <source>
        <dbReference type="Pfam" id="PF07967"/>
    </source>
</evidence>
<sequence>MSLESRLDDLLKCLNTSNFTTITTDIKGKVRKNKVPPLVIDPTTKILIRKCAYKTINVNNNKFLKKSQQSHLRLFENLIDNLVIKYPNFQLFNLDSLIQRLYSILNLTSKHLLNWDRTVLTPITLSSNGWNCKTNNDTIQNDSLICSCESCDSKFLLDFLRNGTAKETSLKEIMNTHFIDCPWRFSKIDLQKVYYINNSNLIEDINRIDFQLQKFKEKEIPLDVYDHQYLKVPQVLHDFFKCRNSNELLLLFYLLKGFNLNISKSLSSINLHCKMCNHQIGIRKFMDDVNVNYHLSWCRYSNPNQLCDSLETLINDSKENLKNIKVDIESNEDMVLKNNTAINAQRDQSNDHDEILQDRMNKLSQYLQNI</sequence>
<dbReference type="GeneID" id="14494541"/>
<dbReference type="AlphaFoldDB" id="I2GYF7"/>
<dbReference type="FunCoup" id="I2GYF7">
    <property type="interactions" value="41"/>
</dbReference>
<evidence type="ECO:0000256" key="3">
    <source>
        <dbReference type="SAM" id="Coils"/>
    </source>
</evidence>
<dbReference type="InterPro" id="IPR012935">
    <property type="entry name" value="NuBaID_N"/>
</dbReference>
<dbReference type="HOGENOM" id="CLU_748373_0_0_1"/>
<dbReference type="GO" id="GO:0008270">
    <property type="term" value="F:zinc ion binding"/>
    <property type="evidence" value="ECO:0007669"/>
    <property type="project" value="InterPro"/>
</dbReference>
<feature type="coiled-coil region" evidence="3">
    <location>
        <begin position="307"/>
        <end position="334"/>
    </location>
</feature>
<name>I2GYF7_HENB6</name>
<evidence type="ECO:0000313" key="6">
    <source>
        <dbReference type="Proteomes" id="UP000002866"/>
    </source>
</evidence>
<dbReference type="Pfam" id="PF07967">
    <property type="entry name" value="zf-C3HC"/>
    <property type="match status" value="1"/>
</dbReference>
<dbReference type="Proteomes" id="UP000002866">
    <property type="component" value="Chromosome 2"/>
</dbReference>
<evidence type="ECO:0000313" key="5">
    <source>
        <dbReference type="EMBL" id="CCH59159.1"/>
    </source>
</evidence>
<evidence type="ECO:0000256" key="2">
    <source>
        <dbReference type="ARBA" id="ARBA00023242"/>
    </source>
</evidence>
<keyword evidence="2" id="KW-0539">Nucleus</keyword>
<comment type="subcellular location">
    <subcellularLocation>
        <location evidence="1">Nucleus</location>
    </subcellularLocation>
</comment>
<evidence type="ECO:0000256" key="1">
    <source>
        <dbReference type="ARBA" id="ARBA00004123"/>
    </source>
</evidence>
<dbReference type="EMBL" id="HE806317">
    <property type="protein sequence ID" value="CCH59159.1"/>
    <property type="molecule type" value="Genomic_DNA"/>
</dbReference>
<organism evidence="5 6">
    <name type="scientific">Henningerozyma blattae (strain ATCC 34711 / CBS 6284 / DSM 70876 / NBRC 10599 / NRRL Y-10934 / UCD 77-7)</name>
    <name type="common">Yeast</name>
    <name type="synonym">Tetrapisispora blattae</name>
    <dbReference type="NCBI Taxonomy" id="1071380"/>
    <lineage>
        <taxon>Eukaryota</taxon>
        <taxon>Fungi</taxon>
        <taxon>Dikarya</taxon>
        <taxon>Ascomycota</taxon>
        <taxon>Saccharomycotina</taxon>
        <taxon>Saccharomycetes</taxon>
        <taxon>Saccharomycetales</taxon>
        <taxon>Saccharomycetaceae</taxon>
        <taxon>Henningerozyma</taxon>
    </lineage>
</organism>
<keyword evidence="3" id="KW-0175">Coiled coil</keyword>
<proteinExistence type="predicted"/>
<dbReference type="InParanoid" id="I2GYF7"/>
<dbReference type="OMA" id="CHAIMTI"/>